<feature type="non-terminal residue" evidence="1">
    <location>
        <position position="96"/>
    </location>
</feature>
<organism evidence="1 2">
    <name type="scientific">Papaver atlanticum</name>
    <dbReference type="NCBI Taxonomy" id="357466"/>
    <lineage>
        <taxon>Eukaryota</taxon>
        <taxon>Viridiplantae</taxon>
        <taxon>Streptophyta</taxon>
        <taxon>Embryophyta</taxon>
        <taxon>Tracheophyta</taxon>
        <taxon>Spermatophyta</taxon>
        <taxon>Magnoliopsida</taxon>
        <taxon>Ranunculales</taxon>
        <taxon>Papaveraceae</taxon>
        <taxon>Papaveroideae</taxon>
        <taxon>Papaver</taxon>
    </lineage>
</organism>
<evidence type="ECO:0000313" key="2">
    <source>
        <dbReference type="Proteomes" id="UP001202328"/>
    </source>
</evidence>
<accession>A0AAD4XGE8</accession>
<dbReference type="AlphaFoldDB" id="A0AAD4XGE8"/>
<name>A0AAD4XGE8_9MAGN</name>
<dbReference type="Proteomes" id="UP001202328">
    <property type="component" value="Unassembled WGS sequence"/>
</dbReference>
<sequence length="96" mass="11356">MNAALAYTDDDYRKAMSEVKKYPKVLAFVRDVSSRHWARIHGKSYRYIFMTTNLCESWNSLLLKARKLPITHLVDCIRSQIMLWFSERRDLANKDG</sequence>
<dbReference type="EMBL" id="JAJJMB010010276">
    <property type="protein sequence ID" value="KAI3910152.1"/>
    <property type="molecule type" value="Genomic_DNA"/>
</dbReference>
<comment type="caution">
    <text evidence="1">The sequence shown here is derived from an EMBL/GenBank/DDBJ whole genome shotgun (WGS) entry which is preliminary data.</text>
</comment>
<protein>
    <submittedName>
        <fullName evidence="1">Uncharacterized protein</fullName>
    </submittedName>
</protein>
<evidence type="ECO:0000313" key="1">
    <source>
        <dbReference type="EMBL" id="KAI3910152.1"/>
    </source>
</evidence>
<gene>
    <name evidence="1" type="ORF">MKW98_014537</name>
</gene>
<reference evidence="1" key="1">
    <citation type="submission" date="2022-04" db="EMBL/GenBank/DDBJ databases">
        <title>A functionally conserved STORR gene fusion in Papaver species that diverged 16.8 million years ago.</title>
        <authorList>
            <person name="Catania T."/>
        </authorList>
    </citation>
    <scope>NUCLEOTIDE SEQUENCE</scope>
    <source>
        <strain evidence="1">S-188037</strain>
    </source>
</reference>
<keyword evidence="2" id="KW-1185">Reference proteome</keyword>
<proteinExistence type="predicted"/>